<sequence>MHPFRHVPRYPRRHFVQRRNLIQRVSKSLNFGRKEEPLLLPRPADMPAAPQVPVVLQFVQKPLVENVISDGECEGNICKVQAIITFESGRKTGDLPKELHRLGKALARGSNFKALADAAMDSPNLRKAIEERVCADISKECKILCSKGNPSMLRGATKETVLNFSWHTVGKEIQEKCPFSIAFFWPLQIQMHTKRKMERIPQQTKENPGICTAAAILLKNRDKGMSLVPYILSCVLKMGRTSKMAFVRLNKLGITMSPKSINKALDLLGLERKVTDHLEKCCQLKQEKSDIEARKGELEQQADLGDDMVHPLGAAKTALSNLEAKLMN</sequence>
<reference evidence="1" key="1">
    <citation type="submission" date="2023-01" db="EMBL/GenBank/DDBJ databases">
        <title>Genome assembly of the deep-sea coral Lophelia pertusa.</title>
        <authorList>
            <person name="Herrera S."/>
            <person name="Cordes E."/>
        </authorList>
    </citation>
    <scope>NUCLEOTIDE SEQUENCE</scope>
    <source>
        <strain evidence="1">USNM1676648</strain>
        <tissue evidence="1">Polyp</tissue>
    </source>
</reference>
<evidence type="ECO:0000313" key="2">
    <source>
        <dbReference type="Proteomes" id="UP001163046"/>
    </source>
</evidence>
<organism evidence="1 2">
    <name type="scientific">Desmophyllum pertusum</name>
    <dbReference type="NCBI Taxonomy" id="174260"/>
    <lineage>
        <taxon>Eukaryota</taxon>
        <taxon>Metazoa</taxon>
        <taxon>Cnidaria</taxon>
        <taxon>Anthozoa</taxon>
        <taxon>Hexacorallia</taxon>
        <taxon>Scleractinia</taxon>
        <taxon>Caryophylliina</taxon>
        <taxon>Caryophylliidae</taxon>
        <taxon>Desmophyllum</taxon>
    </lineage>
</organism>
<accession>A0A9W9ZHP8</accession>
<evidence type="ECO:0000313" key="1">
    <source>
        <dbReference type="EMBL" id="KAJ7380738.1"/>
    </source>
</evidence>
<keyword evidence="2" id="KW-1185">Reference proteome</keyword>
<name>A0A9W9ZHP8_9CNID</name>
<comment type="caution">
    <text evidence="1">The sequence shown here is derived from an EMBL/GenBank/DDBJ whole genome shotgun (WGS) entry which is preliminary data.</text>
</comment>
<dbReference type="AlphaFoldDB" id="A0A9W9ZHP8"/>
<protein>
    <submittedName>
        <fullName evidence="1">Uncharacterized protein</fullName>
    </submittedName>
</protein>
<dbReference type="EMBL" id="MU826352">
    <property type="protein sequence ID" value="KAJ7380738.1"/>
    <property type="molecule type" value="Genomic_DNA"/>
</dbReference>
<proteinExistence type="predicted"/>
<dbReference type="Proteomes" id="UP001163046">
    <property type="component" value="Unassembled WGS sequence"/>
</dbReference>
<dbReference type="OrthoDB" id="5989504at2759"/>
<gene>
    <name evidence="1" type="ORF">OS493_007111</name>
</gene>